<evidence type="ECO:0000256" key="1">
    <source>
        <dbReference type="ARBA" id="ARBA00004141"/>
    </source>
</evidence>
<feature type="transmembrane region" description="Helical" evidence="6">
    <location>
        <begin position="268"/>
        <end position="289"/>
    </location>
</feature>
<sequence>MVISTFLIYSATISSKYADMGFHKKNLVFYAVGFVALFGVALFNFRWLLKSSIYLYAIGLILLAGLYTPLGKVYFGARGWYTIPGLNMDFQPAELVKLILIITIAAYIGRREGEKLELLRDVIPIGVIVAVPFAMVVLMPDLGNAIIFIVILLGMYWIGNIKFLHVLIGTTLVAGSIGLFVFLFSSYHDEVSKVMEAMGGGHWVQRFDSFLSPETSSRDTNFQGENSKIAIGSGNLTGNGYLKGTSVHSNFIPVAYSDAIFVVVGEEFGFRGAVILLVLYFIMIYRMIIISMETEDLRGSYIIVGIVSLYVFQIFENVGMLIGLMPITGITLPFVSYGGTSLLINMVAIGLVMSIRVHQEKPDELE</sequence>
<organism evidence="7 8">
    <name type="scientific">Paenibacillus aurantius</name>
    <dbReference type="NCBI Taxonomy" id="2918900"/>
    <lineage>
        <taxon>Bacteria</taxon>
        <taxon>Bacillati</taxon>
        <taxon>Bacillota</taxon>
        <taxon>Bacilli</taxon>
        <taxon>Bacillales</taxon>
        <taxon>Paenibacillaceae</taxon>
        <taxon>Paenibacillus</taxon>
    </lineage>
</organism>
<keyword evidence="4 6" id="KW-1133">Transmembrane helix</keyword>
<feature type="transmembrane region" description="Helical" evidence="6">
    <location>
        <begin position="118"/>
        <end position="136"/>
    </location>
</feature>
<dbReference type="GO" id="GO:0015648">
    <property type="term" value="F:lipid-linked peptidoglycan transporter activity"/>
    <property type="evidence" value="ECO:0007669"/>
    <property type="project" value="TreeGrafter"/>
</dbReference>
<dbReference type="GO" id="GO:0005886">
    <property type="term" value="C:plasma membrane"/>
    <property type="evidence" value="ECO:0007669"/>
    <property type="project" value="TreeGrafter"/>
</dbReference>
<feature type="transmembrane region" description="Helical" evidence="6">
    <location>
        <begin position="142"/>
        <end position="159"/>
    </location>
</feature>
<dbReference type="EC" id="2.4.1.129" evidence="7"/>
<dbReference type="InterPro" id="IPR018365">
    <property type="entry name" value="Cell_cycle_FtsW-rel_CS"/>
</dbReference>
<evidence type="ECO:0000256" key="6">
    <source>
        <dbReference type="SAM" id="Phobius"/>
    </source>
</evidence>
<keyword evidence="3" id="KW-0133">Cell shape</keyword>
<proteinExistence type="predicted"/>
<feature type="transmembrane region" description="Helical" evidence="6">
    <location>
        <begin position="301"/>
        <end position="322"/>
    </location>
</feature>
<name>A0AA96LJ45_9BACL</name>
<feature type="transmembrane region" description="Helical" evidence="6">
    <location>
        <begin position="90"/>
        <end position="109"/>
    </location>
</feature>
<dbReference type="KEGG" id="paun:MJA45_08095"/>
<feature type="transmembrane region" description="Helical" evidence="6">
    <location>
        <begin position="52"/>
        <end position="70"/>
    </location>
</feature>
<dbReference type="GO" id="GO:0051301">
    <property type="term" value="P:cell division"/>
    <property type="evidence" value="ECO:0007669"/>
    <property type="project" value="InterPro"/>
</dbReference>
<keyword evidence="7" id="KW-0328">Glycosyltransferase</keyword>
<reference evidence="7 8" key="1">
    <citation type="submission" date="2022-02" db="EMBL/GenBank/DDBJ databases">
        <title>Paenibacillus sp. MBLB1776 Whole Genome Shotgun Sequencing.</title>
        <authorList>
            <person name="Hwang C.Y."/>
            <person name="Cho E.-S."/>
            <person name="Seo M.-J."/>
        </authorList>
    </citation>
    <scope>NUCLEOTIDE SEQUENCE [LARGE SCALE GENOMIC DNA]</scope>
    <source>
        <strain evidence="7 8">MBLB1776</strain>
    </source>
</reference>
<keyword evidence="7" id="KW-0808">Transferase</keyword>
<dbReference type="PROSITE" id="PS00428">
    <property type="entry name" value="FTSW_RODA_SPOVE"/>
    <property type="match status" value="1"/>
</dbReference>
<dbReference type="GO" id="GO:0008360">
    <property type="term" value="P:regulation of cell shape"/>
    <property type="evidence" value="ECO:0007669"/>
    <property type="project" value="UniProtKB-KW"/>
</dbReference>
<keyword evidence="5 6" id="KW-0472">Membrane</keyword>
<keyword evidence="8" id="KW-1185">Reference proteome</keyword>
<evidence type="ECO:0000256" key="3">
    <source>
        <dbReference type="ARBA" id="ARBA00022960"/>
    </source>
</evidence>
<keyword evidence="2 6" id="KW-0812">Transmembrane</keyword>
<evidence type="ECO:0000313" key="8">
    <source>
        <dbReference type="Proteomes" id="UP001305702"/>
    </source>
</evidence>
<dbReference type="GO" id="GO:0032153">
    <property type="term" value="C:cell division site"/>
    <property type="evidence" value="ECO:0007669"/>
    <property type="project" value="TreeGrafter"/>
</dbReference>
<comment type="subcellular location">
    <subcellularLocation>
        <location evidence="1">Membrane</location>
        <topology evidence="1">Multi-pass membrane protein</topology>
    </subcellularLocation>
</comment>
<dbReference type="Proteomes" id="UP001305702">
    <property type="component" value="Chromosome"/>
</dbReference>
<dbReference type="InterPro" id="IPR001182">
    <property type="entry name" value="FtsW/RodA"/>
</dbReference>
<dbReference type="Pfam" id="PF01098">
    <property type="entry name" value="FTSW_RODA_SPOVE"/>
    <property type="match status" value="1"/>
</dbReference>
<evidence type="ECO:0000256" key="2">
    <source>
        <dbReference type="ARBA" id="ARBA00022692"/>
    </source>
</evidence>
<dbReference type="PANTHER" id="PTHR30474">
    <property type="entry name" value="CELL CYCLE PROTEIN"/>
    <property type="match status" value="1"/>
</dbReference>
<dbReference type="PANTHER" id="PTHR30474:SF1">
    <property type="entry name" value="PEPTIDOGLYCAN GLYCOSYLTRANSFERASE MRDB"/>
    <property type="match status" value="1"/>
</dbReference>
<protein>
    <submittedName>
        <fullName evidence="7">FtsW/RodA/SpoVE family cell cycle protein</fullName>
        <ecNumber evidence="7">2.4.1.129</ecNumber>
    </submittedName>
</protein>
<feature type="transmembrane region" description="Helical" evidence="6">
    <location>
        <begin position="27"/>
        <end position="45"/>
    </location>
</feature>
<gene>
    <name evidence="7" type="ORF">MJA45_08095</name>
</gene>
<dbReference type="EMBL" id="CP130318">
    <property type="protein sequence ID" value="WNQ12976.1"/>
    <property type="molecule type" value="Genomic_DNA"/>
</dbReference>
<evidence type="ECO:0000256" key="4">
    <source>
        <dbReference type="ARBA" id="ARBA00022989"/>
    </source>
</evidence>
<evidence type="ECO:0000313" key="7">
    <source>
        <dbReference type="EMBL" id="WNQ12976.1"/>
    </source>
</evidence>
<feature type="transmembrane region" description="Helical" evidence="6">
    <location>
        <begin position="334"/>
        <end position="355"/>
    </location>
</feature>
<evidence type="ECO:0000256" key="5">
    <source>
        <dbReference type="ARBA" id="ARBA00023136"/>
    </source>
</evidence>
<accession>A0AA96LJ45</accession>
<feature type="transmembrane region" description="Helical" evidence="6">
    <location>
        <begin position="166"/>
        <end position="187"/>
    </location>
</feature>
<dbReference type="AlphaFoldDB" id="A0AA96LJ45"/>
<dbReference type="GO" id="GO:0016757">
    <property type="term" value="F:glycosyltransferase activity"/>
    <property type="evidence" value="ECO:0007669"/>
    <property type="project" value="UniProtKB-KW"/>
</dbReference>